<gene>
    <name evidence="1" type="ORF">PHM1_078</name>
</gene>
<evidence type="ECO:0000313" key="1">
    <source>
        <dbReference type="EMBL" id="ADO98702.1"/>
    </source>
</evidence>
<dbReference type="EMBL" id="GU071101">
    <property type="protein sequence ID" value="ADO98702.1"/>
    <property type="molecule type" value="Genomic_DNA"/>
</dbReference>
<dbReference type="GeneID" id="10326991"/>
<dbReference type="KEGG" id="vg:10326991"/>
<reference evidence="1 2" key="1">
    <citation type="journal article" date="2010" name="Environ. Microbiol.">
        <title>Genomic analysis of oceanic cyanobacterial myoviruses compared with T4-like myoviruses from diverse hosts and environments.</title>
        <authorList>
            <person name="Sullivan M.B."/>
            <person name="Huang K.H."/>
            <person name="Ignacio-Espinoza J.C."/>
            <person name="Berlin A.M."/>
            <person name="Kelly L."/>
            <person name="Weigele P.R."/>
            <person name="DeFrancesco A.S."/>
            <person name="Kern S.E."/>
            <person name="Thompson L.R."/>
            <person name="Young S."/>
            <person name="Yandava C."/>
            <person name="Fu R."/>
            <person name="Krastins B."/>
            <person name="Chase M."/>
            <person name="Sarracino D."/>
            <person name="Osburne M.S."/>
            <person name="Henn M.R."/>
            <person name="Chisholm S.W."/>
        </authorList>
    </citation>
    <scope>NUCLEOTIDE SEQUENCE [LARGE SCALE GENOMIC DNA]</scope>
    <source>
        <strain evidence="1">M4-247</strain>
    </source>
</reference>
<dbReference type="RefSeq" id="YP_004322503.1">
    <property type="nucleotide sequence ID" value="NC_015280.1"/>
</dbReference>
<protein>
    <submittedName>
        <fullName evidence="1">Uncharacterized protein</fullName>
    </submittedName>
</protein>
<organism evidence="1 2">
    <name type="scientific">Prochlorococcus phage P-HM1</name>
    <dbReference type="NCBI Taxonomy" id="445700"/>
    <lineage>
        <taxon>Viruses</taxon>
        <taxon>Duplodnaviria</taxon>
        <taxon>Heunggongvirae</taxon>
        <taxon>Uroviricota</taxon>
        <taxon>Caudoviricetes</taxon>
        <taxon>Eurybiavirus</taxon>
        <taxon>Eurybiavirus PHM2</taxon>
    </lineage>
</organism>
<evidence type="ECO:0000313" key="2">
    <source>
        <dbReference type="Proteomes" id="UP000006530"/>
    </source>
</evidence>
<accession>E3SMQ9</accession>
<name>E3SMQ9_9CAUD</name>
<dbReference type="Proteomes" id="UP000006530">
    <property type="component" value="Segment"/>
</dbReference>
<dbReference type="OrthoDB" id="24696at10239"/>
<sequence length="58" mass="7227">MRYVLYDDSFDEVGTYDSIYDLRKFLCDRKYETDCDKDIGDTFDYIKHIRWHFDIKQD</sequence>
<proteinExistence type="predicted"/>
<keyword evidence="2" id="KW-1185">Reference proteome</keyword>